<dbReference type="Proteomes" id="UP001500274">
    <property type="component" value="Unassembled WGS sequence"/>
</dbReference>
<evidence type="ECO:0000313" key="3">
    <source>
        <dbReference type="Proteomes" id="UP001500274"/>
    </source>
</evidence>
<keyword evidence="3" id="KW-1185">Reference proteome</keyword>
<evidence type="ECO:0000256" key="1">
    <source>
        <dbReference type="SAM" id="MobiDB-lite"/>
    </source>
</evidence>
<name>A0ABN3PCF2_9MICO</name>
<feature type="region of interest" description="Disordered" evidence="1">
    <location>
        <begin position="90"/>
        <end position="113"/>
    </location>
</feature>
<evidence type="ECO:0000313" key="2">
    <source>
        <dbReference type="EMBL" id="GAA2575543.1"/>
    </source>
</evidence>
<proteinExistence type="predicted"/>
<dbReference type="RefSeq" id="WP_344227988.1">
    <property type="nucleotide sequence ID" value="NZ_BAAARI010000011.1"/>
</dbReference>
<gene>
    <name evidence="2" type="ORF">GCM10009862_13450</name>
</gene>
<protein>
    <submittedName>
        <fullName evidence="2">Uncharacterized protein</fullName>
    </submittedName>
</protein>
<comment type="caution">
    <text evidence="2">The sequence shown here is derived from an EMBL/GenBank/DDBJ whole genome shotgun (WGS) entry which is preliminary data.</text>
</comment>
<dbReference type="EMBL" id="BAAARI010000011">
    <property type="protein sequence ID" value="GAA2575543.1"/>
    <property type="molecule type" value="Genomic_DNA"/>
</dbReference>
<organism evidence="2 3">
    <name type="scientific">Microbacterium binotii</name>
    <dbReference type="NCBI Taxonomy" id="462710"/>
    <lineage>
        <taxon>Bacteria</taxon>
        <taxon>Bacillati</taxon>
        <taxon>Actinomycetota</taxon>
        <taxon>Actinomycetes</taxon>
        <taxon>Micrococcales</taxon>
        <taxon>Microbacteriaceae</taxon>
        <taxon>Microbacterium</taxon>
    </lineage>
</organism>
<reference evidence="2 3" key="1">
    <citation type="journal article" date="2019" name="Int. J. Syst. Evol. Microbiol.">
        <title>The Global Catalogue of Microorganisms (GCM) 10K type strain sequencing project: providing services to taxonomists for standard genome sequencing and annotation.</title>
        <authorList>
            <consortium name="The Broad Institute Genomics Platform"/>
            <consortium name="The Broad Institute Genome Sequencing Center for Infectious Disease"/>
            <person name="Wu L."/>
            <person name="Ma J."/>
        </authorList>
    </citation>
    <scope>NUCLEOTIDE SEQUENCE [LARGE SCALE GENOMIC DNA]</scope>
    <source>
        <strain evidence="2 3">JCM 16365</strain>
    </source>
</reference>
<sequence length="113" mass="12229">MRRITYAGENVLTTDDVARVLVELTAELAKRGEAAAVRVPIDPEGAAELVVGLGNDVLSVPVAREGDDPDFDGSELEAHLARVRPTPERHLRAVEGYSEPDDGYDPDYDITEA</sequence>
<feature type="compositionally biased region" description="Acidic residues" evidence="1">
    <location>
        <begin position="98"/>
        <end position="113"/>
    </location>
</feature>
<accession>A0ABN3PCF2</accession>